<evidence type="ECO:0000256" key="2">
    <source>
        <dbReference type="SAM" id="MobiDB-lite"/>
    </source>
</evidence>
<dbReference type="EMBL" id="CAJFCJ010000003">
    <property type="protein sequence ID" value="CAD5112843.1"/>
    <property type="molecule type" value="Genomic_DNA"/>
</dbReference>
<feature type="coiled-coil region" evidence="1">
    <location>
        <begin position="276"/>
        <end position="310"/>
    </location>
</feature>
<keyword evidence="1" id="KW-0175">Coiled coil</keyword>
<organism evidence="3 4">
    <name type="scientific">Dimorphilus gyrociliatus</name>
    <dbReference type="NCBI Taxonomy" id="2664684"/>
    <lineage>
        <taxon>Eukaryota</taxon>
        <taxon>Metazoa</taxon>
        <taxon>Spiralia</taxon>
        <taxon>Lophotrochozoa</taxon>
        <taxon>Annelida</taxon>
        <taxon>Polychaeta</taxon>
        <taxon>Polychaeta incertae sedis</taxon>
        <taxon>Dinophilidae</taxon>
        <taxon>Dimorphilus</taxon>
    </lineage>
</organism>
<dbReference type="AlphaFoldDB" id="A0A7I8VAF4"/>
<evidence type="ECO:0000256" key="1">
    <source>
        <dbReference type="SAM" id="Coils"/>
    </source>
</evidence>
<protein>
    <submittedName>
        <fullName evidence="3">DgyrCDS2055</fullName>
    </submittedName>
</protein>
<feature type="region of interest" description="Disordered" evidence="2">
    <location>
        <begin position="27"/>
        <end position="54"/>
    </location>
</feature>
<keyword evidence="4" id="KW-1185">Reference proteome</keyword>
<dbReference type="OrthoDB" id="2136082at2759"/>
<proteinExistence type="predicted"/>
<evidence type="ECO:0000313" key="4">
    <source>
        <dbReference type="Proteomes" id="UP000549394"/>
    </source>
</evidence>
<name>A0A7I8VAF4_9ANNE</name>
<comment type="caution">
    <text evidence="3">The sequence shown here is derived from an EMBL/GenBank/DDBJ whole genome shotgun (WGS) entry which is preliminary data.</text>
</comment>
<reference evidence="3 4" key="1">
    <citation type="submission" date="2020-08" db="EMBL/GenBank/DDBJ databases">
        <authorList>
            <person name="Hejnol A."/>
        </authorList>
    </citation>
    <scope>NUCLEOTIDE SEQUENCE [LARGE SCALE GENOMIC DNA]</scope>
</reference>
<dbReference type="Proteomes" id="UP000549394">
    <property type="component" value="Unassembled WGS sequence"/>
</dbReference>
<accession>A0A7I8VAF4</accession>
<evidence type="ECO:0000313" key="3">
    <source>
        <dbReference type="EMBL" id="CAD5112843.1"/>
    </source>
</evidence>
<gene>
    <name evidence="3" type="ORF">DGYR_LOCUS1913</name>
</gene>
<dbReference type="PROSITE" id="PS50096">
    <property type="entry name" value="IQ"/>
    <property type="match status" value="1"/>
</dbReference>
<feature type="coiled-coil region" evidence="1">
    <location>
        <begin position="85"/>
        <end position="126"/>
    </location>
</feature>
<sequence length="370" mass="43745">MSESDDSESETETTKCELVLKKKKRPVNTSTISPYSAKLTNPVRKRDIRRREFDKDLNESSLAKEIRNVPGRPSFKSPEDYYDDIIALKKKIKNLNEENSIYKLKLRRLEEENNKKEKEIDQLLNPNKNQNLRRTLGDRKSELSSLVYSLKQKIFKLETKLKEKETLLNQLHNHLKTTTVEELQIERKVFLEEIQRLRALIDFSNQDKNNMKQISLAKKTAKLTVNQNLRLREENLHLGKEIGKLLSGEEIDQEEDEKIIHQRITDGPFRYHQNVIKRLFEEKEHFKRKYEQKRKDYKLLKRENESLIKKLGTSDSAFNDNTVELLQSTMRGHVFRKTEMSRKDYDDQIACLDRSDNDDIMGADSEKEST</sequence>